<organism evidence="5 7">
    <name type="scientific">Limosilactobacillus reuteri</name>
    <name type="common">Lactobacillus reuteri</name>
    <dbReference type="NCBI Taxonomy" id="1598"/>
    <lineage>
        <taxon>Bacteria</taxon>
        <taxon>Bacillati</taxon>
        <taxon>Bacillota</taxon>
        <taxon>Bacilli</taxon>
        <taxon>Lactobacillales</taxon>
        <taxon>Lactobacillaceae</taxon>
        <taxon>Limosilactobacillus</taxon>
    </lineage>
</organism>
<reference evidence="6" key="3">
    <citation type="submission" date="2021-10" db="EMBL/GenBank/DDBJ databases">
        <title>Evolutionary history and lifestyle of the vertebrate symbiont Limosilactobacillus reuteri.</title>
        <authorList>
            <person name="Zheng J."/>
            <person name="Li F."/>
            <person name="Gaenzle M."/>
            <person name="Walter J."/>
        </authorList>
    </citation>
    <scope>NUCLEOTIDE SEQUENCE</scope>
    <source>
        <strain evidence="6">GQ_1_3_1</strain>
    </source>
</reference>
<name>A0A0U5JYF2_LIMRT</name>
<evidence type="ECO:0000256" key="2">
    <source>
        <dbReference type="ARBA" id="ARBA00022801"/>
    </source>
</evidence>
<proteinExistence type="predicted"/>
<dbReference type="Pfam" id="PF02626">
    <property type="entry name" value="CT_A_B"/>
    <property type="match status" value="1"/>
</dbReference>
<sequence length="337" mass="37020">MMATINVLTPGTQTTIQDLGRPQHQIDGFPEAGSMDQEAMKIANLLVGNPLGAPVLEFVLTGPTITFDQPAFIAITGGNVTPQLNGEPLPSYQCIQIHSGDQLAIGNMSAGVFGYLAIKGGWQVNKLLDSYSTILRLQLGGYHGRQLKSGDQLNYHSTMTLTAYYHRRTTTPHWPAKQQVVTIHVLAGPQWTDFSANDQQLFTSQVYQVSSNVDRMGYRLQGNKLTTTLPSMLSTATVRGAIQLTTNGQPIVLMADRQTTGGYPLIAVVASYDLNKLVQCRPGQKIKFNLIDLATATARLRKKEQMLTDLANKISDTRYIPPYGINRVASQRIKQLF</sequence>
<gene>
    <name evidence="6" type="ORF">LMB76_02215</name>
    <name evidence="5" type="ORF">LRLP16767_LR202_01002</name>
</gene>
<evidence type="ECO:0000313" key="7">
    <source>
        <dbReference type="Proteomes" id="UP000235484"/>
    </source>
</evidence>
<evidence type="ECO:0000313" key="5">
    <source>
        <dbReference type="EMBL" id="CUR40943.1"/>
    </source>
</evidence>
<dbReference type="InterPro" id="IPR003778">
    <property type="entry name" value="CT_A_B"/>
</dbReference>
<dbReference type="EMBL" id="JAJGWB010000083">
    <property type="protein sequence ID" value="MCC4477052.1"/>
    <property type="molecule type" value="Genomic_DNA"/>
</dbReference>
<evidence type="ECO:0000259" key="4">
    <source>
        <dbReference type="SMART" id="SM00797"/>
    </source>
</evidence>
<dbReference type="RefSeq" id="WP_078009999.1">
    <property type="nucleotide sequence ID" value="NZ_CP137611.1"/>
</dbReference>
<evidence type="ECO:0000256" key="3">
    <source>
        <dbReference type="ARBA" id="ARBA00022840"/>
    </source>
</evidence>
<dbReference type="PANTHER" id="PTHR43309">
    <property type="entry name" value="5-OXOPROLINASE SUBUNIT C"/>
    <property type="match status" value="1"/>
</dbReference>
<reference evidence="5" key="1">
    <citation type="submission" date="2015-10" db="EMBL/GenBank/DDBJ databases">
        <authorList>
            <person name="Gilbert D.G."/>
        </authorList>
    </citation>
    <scope>NUCLEOTIDE SEQUENCE [LARGE SCALE GENOMIC DNA]</scope>
    <source>
        <strain evidence="5">20-2</strain>
    </source>
</reference>
<dbReference type="AlphaFoldDB" id="A0A0U5JYF2"/>
<evidence type="ECO:0000256" key="1">
    <source>
        <dbReference type="ARBA" id="ARBA00022741"/>
    </source>
</evidence>
<dbReference type="InterPro" id="IPR052708">
    <property type="entry name" value="PxpC"/>
</dbReference>
<reference evidence="7" key="2">
    <citation type="submission" date="2015-10" db="EMBL/GenBank/DDBJ databases">
        <authorList>
            <person name="Crossman L.C."/>
        </authorList>
    </citation>
    <scope>NUCLEOTIDE SEQUENCE [LARGE SCALE GENOMIC DNA]</scope>
    <source>
        <strain evidence="7">20-2</strain>
    </source>
</reference>
<dbReference type="EC" id="3.5.1.54" evidence="5"/>
<dbReference type="SUPFAM" id="SSF50891">
    <property type="entry name" value="Cyclophilin-like"/>
    <property type="match status" value="1"/>
</dbReference>
<dbReference type="GO" id="GO:0005524">
    <property type="term" value="F:ATP binding"/>
    <property type="evidence" value="ECO:0007669"/>
    <property type="project" value="UniProtKB-KW"/>
</dbReference>
<accession>A0A0U5JYF2</accession>
<dbReference type="PANTHER" id="PTHR43309:SF3">
    <property type="entry name" value="5-OXOPROLINASE SUBUNIT C"/>
    <property type="match status" value="1"/>
</dbReference>
<dbReference type="InterPro" id="IPR029000">
    <property type="entry name" value="Cyclophilin-like_dom_sf"/>
</dbReference>
<dbReference type="Proteomes" id="UP000235484">
    <property type="component" value="Unassembled WGS sequence"/>
</dbReference>
<keyword evidence="3" id="KW-0067">ATP-binding</keyword>
<dbReference type="SMART" id="SM00797">
    <property type="entry name" value="AHS2"/>
    <property type="match status" value="1"/>
</dbReference>
<protein>
    <submittedName>
        <fullName evidence="5">Allophanate hydrolase 2 subunit 2</fullName>
        <ecNumber evidence="5">3.5.1.54</ecNumber>
    </submittedName>
    <submittedName>
        <fullName evidence="6">Biotin-dependent carboxyltransferase family protein</fullName>
    </submittedName>
</protein>
<feature type="domain" description="Carboxyltransferase" evidence="4">
    <location>
        <begin position="26"/>
        <end position="306"/>
    </location>
</feature>
<dbReference type="EMBL" id="LN887583">
    <property type="protein sequence ID" value="CUR40943.1"/>
    <property type="molecule type" value="Genomic_DNA"/>
</dbReference>
<dbReference type="Proteomes" id="UP001198026">
    <property type="component" value="Unassembled WGS sequence"/>
</dbReference>
<dbReference type="NCBIfam" id="TIGR00724">
    <property type="entry name" value="urea_amlyse_rel"/>
    <property type="match status" value="1"/>
</dbReference>
<keyword evidence="1" id="KW-0547">Nucleotide-binding</keyword>
<evidence type="ECO:0000313" key="6">
    <source>
        <dbReference type="EMBL" id="MCC4477052.1"/>
    </source>
</evidence>
<keyword evidence="2 5" id="KW-0378">Hydrolase</keyword>
<dbReference type="GO" id="GO:0004039">
    <property type="term" value="F:allophanate hydrolase activity"/>
    <property type="evidence" value="ECO:0007669"/>
    <property type="project" value="UniProtKB-EC"/>
</dbReference>
<dbReference type="Gene3D" id="2.40.100.10">
    <property type="entry name" value="Cyclophilin-like"/>
    <property type="match status" value="1"/>
</dbReference>